<organism evidence="2">
    <name type="scientific">marine sediment metagenome</name>
    <dbReference type="NCBI Taxonomy" id="412755"/>
    <lineage>
        <taxon>unclassified sequences</taxon>
        <taxon>metagenomes</taxon>
        <taxon>ecological metagenomes</taxon>
    </lineage>
</organism>
<dbReference type="Gene3D" id="3.40.50.300">
    <property type="entry name" value="P-loop containing nucleotide triphosphate hydrolases"/>
    <property type="match status" value="1"/>
</dbReference>
<protein>
    <recommendedName>
        <fullName evidence="1">AAA domain-containing protein</fullName>
    </recommendedName>
</protein>
<feature type="non-terminal residue" evidence="2">
    <location>
        <position position="226"/>
    </location>
</feature>
<reference evidence="2" key="1">
    <citation type="journal article" date="2014" name="Front. Microbiol.">
        <title>High frequency of phylogenetically diverse reductive dehalogenase-homologous genes in deep subseafloor sedimentary metagenomes.</title>
        <authorList>
            <person name="Kawai M."/>
            <person name="Futagami T."/>
            <person name="Toyoda A."/>
            <person name="Takaki Y."/>
            <person name="Nishi S."/>
            <person name="Hori S."/>
            <person name="Arai W."/>
            <person name="Tsubouchi T."/>
            <person name="Morono Y."/>
            <person name="Uchiyama I."/>
            <person name="Ito T."/>
            <person name="Fujiyama A."/>
            <person name="Inagaki F."/>
            <person name="Takami H."/>
        </authorList>
    </citation>
    <scope>NUCLEOTIDE SEQUENCE</scope>
    <source>
        <strain evidence="2">Expedition CK06-06</strain>
    </source>
</reference>
<sequence>MKILIKELKSTNKIPEEAIFYFDLEDLEMLELCNQGVNNVIRHIEVRTSYNLNSPPNSSATSSNSKEKIYLFIDEIQYLNNASSFIKLMVDNHSDRFKLIVSGSSVLDIKSKIKQSLVGRIVTFEILGLDFEEFLWFKKKKFNLNKIAVTDKKTQKELKQLFEEFVIFGAYPRVALISNLDNRRYYLKELIQTYIKKDIRDIGKIRNIMKFNNFLRILADQAGNLL</sequence>
<gene>
    <name evidence="2" type="ORF">S12H4_19714</name>
</gene>
<name>X1TZS5_9ZZZZ</name>
<dbReference type="Pfam" id="PF13173">
    <property type="entry name" value="AAA_14"/>
    <property type="match status" value="1"/>
</dbReference>
<dbReference type="PANTHER" id="PTHR33295:SF18">
    <property type="entry name" value="AAA+ ATPASE DOMAIN-CONTAINING PROTEIN"/>
    <property type="match status" value="1"/>
</dbReference>
<dbReference type="AlphaFoldDB" id="X1TZS5"/>
<evidence type="ECO:0000313" key="2">
    <source>
        <dbReference type="EMBL" id="GAI85534.1"/>
    </source>
</evidence>
<feature type="domain" description="AAA" evidence="1">
    <location>
        <begin position="6"/>
        <end position="135"/>
    </location>
</feature>
<accession>X1TZS5</accession>
<dbReference type="EMBL" id="BARW01009893">
    <property type="protein sequence ID" value="GAI85534.1"/>
    <property type="molecule type" value="Genomic_DNA"/>
</dbReference>
<dbReference type="PANTHER" id="PTHR33295">
    <property type="entry name" value="ATPASE"/>
    <property type="match status" value="1"/>
</dbReference>
<dbReference type="InterPro" id="IPR041682">
    <property type="entry name" value="AAA_14"/>
</dbReference>
<comment type="caution">
    <text evidence="2">The sequence shown here is derived from an EMBL/GenBank/DDBJ whole genome shotgun (WGS) entry which is preliminary data.</text>
</comment>
<dbReference type="InterPro" id="IPR027417">
    <property type="entry name" value="P-loop_NTPase"/>
</dbReference>
<proteinExistence type="predicted"/>
<evidence type="ECO:0000259" key="1">
    <source>
        <dbReference type="Pfam" id="PF13173"/>
    </source>
</evidence>
<dbReference type="SUPFAM" id="SSF52540">
    <property type="entry name" value="P-loop containing nucleoside triphosphate hydrolases"/>
    <property type="match status" value="1"/>
</dbReference>